<evidence type="ECO:0008006" key="3">
    <source>
        <dbReference type="Google" id="ProtNLM"/>
    </source>
</evidence>
<evidence type="ECO:0000313" key="1">
    <source>
        <dbReference type="EMBL" id="MBI6183450.1"/>
    </source>
</evidence>
<comment type="caution">
    <text evidence="1">The sequence shown here is derived from an EMBL/GenBank/DDBJ whole genome shotgun (WGS) entry which is preliminary data.</text>
</comment>
<protein>
    <recommendedName>
        <fullName evidence="3">Phage tail protein</fullName>
    </recommendedName>
</protein>
<name>A0ABS0TYK2_SERPR</name>
<dbReference type="Proteomes" id="UP000639004">
    <property type="component" value="Unassembled WGS sequence"/>
</dbReference>
<reference evidence="1 2" key="1">
    <citation type="submission" date="2020-12" db="EMBL/GenBank/DDBJ databases">
        <title>Enhanced detection system for hospital associated transmission using whole genome sequencing surveillance.</title>
        <authorList>
            <person name="Harrison L.H."/>
            <person name="Van Tyne D."/>
            <person name="Marsh J.W."/>
            <person name="Griffith M.P."/>
            <person name="Snyder D.J."/>
            <person name="Cooper V.S."/>
            <person name="Mustapha M."/>
        </authorList>
    </citation>
    <scope>NUCLEOTIDE SEQUENCE [LARGE SCALE GENOMIC DNA]</scope>
    <source>
        <strain evidence="1 2">SER00238</strain>
    </source>
</reference>
<proteinExistence type="predicted"/>
<accession>A0ABS0TYK2</accession>
<sequence>MVGASGTDISSITAIGKQLIDSANAAAARTAIGAGTSSLAIGTTSVTAKAGNYQPTAANISDATPFGRQLLQAADAGAVKTLLGLS</sequence>
<keyword evidence="2" id="KW-1185">Reference proteome</keyword>
<dbReference type="EMBL" id="JAEHSL010000036">
    <property type="protein sequence ID" value="MBI6183450.1"/>
    <property type="molecule type" value="Genomic_DNA"/>
</dbReference>
<organism evidence="1 2">
    <name type="scientific">Serratia proteamaculans</name>
    <dbReference type="NCBI Taxonomy" id="28151"/>
    <lineage>
        <taxon>Bacteria</taxon>
        <taxon>Pseudomonadati</taxon>
        <taxon>Pseudomonadota</taxon>
        <taxon>Gammaproteobacteria</taxon>
        <taxon>Enterobacterales</taxon>
        <taxon>Yersiniaceae</taxon>
        <taxon>Serratia</taxon>
    </lineage>
</organism>
<gene>
    <name evidence="1" type="ORF">JEQ07_24025</name>
</gene>
<evidence type="ECO:0000313" key="2">
    <source>
        <dbReference type="Proteomes" id="UP000639004"/>
    </source>
</evidence>